<keyword evidence="8" id="KW-1185">Reference proteome</keyword>
<evidence type="ECO:0000256" key="5">
    <source>
        <dbReference type="ARBA" id="ARBA00023136"/>
    </source>
</evidence>
<evidence type="ECO:0000256" key="2">
    <source>
        <dbReference type="ARBA" id="ARBA00022448"/>
    </source>
</evidence>
<keyword evidence="2" id="KW-0813">Transport</keyword>
<comment type="subcellular location">
    <subcellularLocation>
        <location evidence="1">Membrane</location>
        <topology evidence="1">Multi-pass membrane protein</topology>
    </subcellularLocation>
</comment>
<feature type="transmembrane region" description="Helical" evidence="6">
    <location>
        <begin position="383"/>
        <end position="402"/>
    </location>
</feature>
<feature type="transmembrane region" description="Helical" evidence="6">
    <location>
        <begin position="466"/>
        <end position="485"/>
    </location>
</feature>
<feature type="transmembrane region" description="Helical" evidence="6">
    <location>
        <begin position="331"/>
        <end position="354"/>
    </location>
</feature>
<feature type="transmembrane region" description="Helical" evidence="6">
    <location>
        <begin position="130"/>
        <end position="152"/>
    </location>
</feature>
<comment type="caution">
    <text evidence="7">The sequence shown here is derived from an EMBL/GenBank/DDBJ whole genome shotgun (WGS) entry which is preliminary data.</text>
</comment>
<dbReference type="EMBL" id="BNJF01000001">
    <property type="protein sequence ID" value="GHO43533.1"/>
    <property type="molecule type" value="Genomic_DNA"/>
</dbReference>
<name>A0A8J3HZV0_9CHLR</name>
<dbReference type="AlphaFoldDB" id="A0A8J3HZV0"/>
<reference evidence="7" key="1">
    <citation type="submission" date="2020-10" db="EMBL/GenBank/DDBJ databases">
        <title>Taxonomic study of unclassified bacteria belonging to the class Ktedonobacteria.</title>
        <authorList>
            <person name="Yabe S."/>
            <person name="Wang C.M."/>
            <person name="Zheng Y."/>
            <person name="Sakai Y."/>
            <person name="Cavaletti L."/>
            <person name="Monciardini P."/>
            <person name="Donadio S."/>
        </authorList>
    </citation>
    <scope>NUCLEOTIDE SEQUENCE</scope>
    <source>
        <strain evidence="7">SOSP1-1</strain>
    </source>
</reference>
<dbReference type="Gene3D" id="1.20.1740.10">
    <property type="entry name" value="Amino acid/polyamine transporter I"/>
    <property type="match status" value="1"/>
</dbReference>
<evidence type="ECO:0000313" key="7">
    <source>
        <dbReference type="EMBL" id="GHO43533.1"/>
    </source>
</evidence>
<gene>
    <name evidence="7" type="ORF">KSX_16960</name>
</gene>
<dbReference type="GO" id="GO:0015171">
    <property type="term" value="F:amino acid transmembrane transporter activity"/>
    <property type="evidence" value="ECO:0007669"/>
    <property type="project" value="TreeGrafter"/>
</dbReference>
<protein>
    <submittedName>
        <fullName evidence="7">Amino acid permease</fullName>
    </submittedName>
</protein>
<feature type="transmembrane region" description="Helical" evidence="6">
    <location>
        <begin position="408"/>
        <end position="428"/>
    </location>
</feature>
<dbReference type="PANTHER" id="PTHR43243">
    <property type="entry name" value="INNER MEMBRANE TRANSPORTER YGJI-RELATED"/>
    <property type="match status" value="1"/>
</dbReference>
<feature type="transmembrane region" description="Helical" evidence="6">
    <location>
        <begin position="164"/>
        <end position="182"/>
    </location>
</feature>
<dbReference type="PIRSF" id="PIRSF006060">
    <property type="entry name" value="AA_transporter"/>
    <property type="match status" value="1"/>
</dbReference>
<feature type="transmembrane region" description="Helical" evidence="6">
    <location>
        <begin position="287"/>
        <end position="311"/>
    </location>
</feature>
<feature type="transmembrane region" description="Helical" evidence="6">
    <location>
        <begin position="246"/>
        <end position="266"/>
    </location>
</feature>
<evidence type="ECO:0000256" key="3">
    <source>
        <dbReference type="ARBA" id="ARBA00022692"/>
    </source>
</evidence>
<evidence type="ECO:0000256" key="6">
    <source>
        <dbReference type="SAM" id="Phobius"/>
    </source>
</evidence>
<proteinExistence type="predicted"/>
<keyword evidence="4 6" id="KW-1133">Transmembrane helix</keyword>
<sequence>MNIFRTKSVEQSIRDTQEPEHQLRKTLGPIDLIVFGIGVIIGTGIFVLTGTAAANYSGPGIAISFMVAGVACGLAALCYAEFASSVPVAGSAYTYSYAALGEFIAWVIGWDLILEFLVGASTVSVGWSQYFVSILKSLGIFLPGVITGKAALLPGLLPGLRLDLPAAMIALVLTAILVMGVHTSSRFNLVVTIIKLSVVVFFIVFGIFFIHPANWTPFIPPAQSVAGKGVLESPFLQLILGFPPEVYGISGLITGAAIVFFAYIGFDIVATTAEETKKPQRDMPIGILGSLAICTTLYIIVSLIMTGIVSYKQLNTAAPMATTFEIIKQSWAAGLVSVGAICGLTAVVMILMLGQSRVFFAMSRDHLLPSWFAKVHPRFGTPYRISIVTGVIVATIAAFTPIGDLAELVNIGTLLAFVLVSIGVLVLRRTQPNMHRAFRTPGVPVVPILAALICLGLMLYLPLITWIRFAAWLVLGIIIYFLYGVHHSRLAREEIKEIGKDTLLEDSTATSSD</sequence>
<feature type="transmembrane region" description="Helical" evidence="6">
    <location>
        <begin position="94"/>
        <end position="118"/>
    </location>
</feature>
<feature type="transmembrane region" description="Helical" evidence="6">
    <location>
        <begin position="32"/>
        <end position="54"/>
    </location>
</feature>
<feature type="transmembrane region" description="Helical" evidence="6">
    <location>
        <begin position="61"/>
        <end position="82"/>
    </location>
</feature>
<evidence type="ECO:0000256" key="1">
    <source>
        <dbReference type="ARBA" id="ARBA00004141"/>
    </source>
</evidence>
<dbReference type="InterPro" id="IPR002293">
    <property type="entry name" value="AA/rel_permease1"/>
</dbReference>
<accession>A0A8J3HZV0</accession>
<keyword evidence="3 6" id="KW-0812">Transmembrane</keyword>
<feature type="transmembrane region" description="Helical" evidence="6">
    <location>
        <begin position="440"/>
        <end position="460"/>
    </location>
</feature>
<dbReference type="PANTHER" id="PTHR43243:SF4">
    <property type="entry name" value="CATIONIC AMINO ACID TRANSPORTER 4"/>
    <property type="match status" value="1"/>
</dbReference>
<dbReference type="GO" id="GO:0016020">
    <property type="term" value="C:membrane"/>
    <property type="evidence" value="ECO:0007669"/>
    <property type="project" value="UniProtKB-SubCell"/>
</dbReference>
<evidence type="ECO:0000313" key="8">
    <source>
        <dbReference type="Proteomes" id="UP000612362"/>
    </source>
</evidence>
<dbReference type="RefSeq" id="WP_236031055.1">
    <property type="nucleotide sequence ID" value="NZ_BNJF01000001.1"/>
</dbReference>
<dbReference type="Pfam" id="PF13520">
    <property type="entry name" value="AA_permease_2"/>
    <property type="match status" value="1"/>
</dbReference>
<evidence type="ECO:0000256" key="4">
    <source>
        <dbReference type="ARBA" id="ARBA00022989"/>
    </source>
</evidence>
<organism evidence="7 8">
    <name type="scientific">Ktedonospora formicarum</name>
    <dbReference type="NCBI Taxonomy" id="2778364"/>
    <lineage>
        <taxon>Bacteria</taxon>
        <taxon>Bacillati</taxon>
        <taxon>Chloroflexota</taxon>
        <taxon>Ktedonobacteria</taxon>
        <taxon>Ktedonobacterales</taxon>
        <taxon>Ktedonobacteraceae</taxon>
        <taxon>Ktedonospora</taxon>
    </lineage>
</organism>
<feature type="transmembrane region" description="Helical" evidence="6">
    <location>
        <begin position="189"/>
        <end position="210"/>
    </location>
</feature>
<dbReference type="Proteomes" id="UP000612362">
    <property type="component" value="Unassembled WGS sequence"/>
</dbReference>
<keyword evidence="5 6" id="KW-0472">Membrane</keyword>